<keyword evidence="1" id="KW-1133">Transmembrane helix</keyword>
<dbReference type="AlphaFoldDB" id="A0A224XX63"/>
<keyword evidence="1" id="KW-0812">Transmembrane</keyword>
<feature type="transmembrane region" description="Helical" evidence="1">
    <location>
        <begin position="32"/>
        <end position="56"/>
    </location>
</feature>
<name>A0A224XX63_9HEMI</name>
<reference evidence="2" key="1">
    <citation type="journal article" date="2018" name="PLoS Negl. Trop. Dis.">
        <title>An insight into the salivary gland and fat body transcriptome of Panstrongylus lignarius (Hemiptera: Heteroptera), the main vector of Chagas disease in Peru.</title>
        <authorList>
            <person name="Nevoa J.C."/>
            <person name="Mendes M.T."/>
            <person name="da Silva M.V."/>
            <person name="Soares S.C."/>
            <person name="Oliveira C.J.F."/>
            <person name="Ribeiro J.M.C."/>
        </authorList>
    </citation>
    <scope>NUCLEOTIDE SEQUENCE</scope>
</reference>
<keyword evidence="1" id="KW-0472">Membrane</keyword>
<protein>
    <submittedName>
        <fullName evidence="2">Uncharacterized protein</fullName>
    </submittedName>
</protein>
<feature type="transmembrane region" description="Helical" evidence="1">
    <location>
        <begin position="6"/>
        <end position="25"/>
    </location>
</feature>
<proteinExistence type="predicted"/>
<evidence type="ECO:0000256" key="1">
    <source>
        <dbReference type="SAM" id="Phobius"/>
    </source>
</evidence>
<dbReference type="EMBL" id="GFTR01000562">
    <property type="protein sequence ID" value="JAW15864.1"/>
    <property type="molecule type" value="Transcribed_RNA"/>
</dbReference>
<organism evidence="2">
    <name type="scientific">Panstrongylus lignarius</name>
    <dbReference type="NCBI Taxonomy" id="156445"/>
    <lineage>
        <taxon>Eukaryota</taxon>
        <taxon>Metazoa</taxon>
        <taxon>Ecdysozoa</taxon>
        <taxon>Arthropoda</taxon>
        <taxon>Hexapoda</taxon>
        <taxon>Insecta</taxon>
        <taxon>Pterygota</taxon>
        <taxon>Neoptera</taxon>
        <taxon>Paraneoptera</taxon>
        <taxon>Hemiptera</taxon>
        <taxon>Heteroptera</taxon>
        <taxon>Panheteroptera</taxon>
        <taxon>Cimicomorpha</taxon>
        <taxon>Reduviidae</taxon>
        <taxon>Triatominae</taxon>
        <taxon>Panstrongylus</taxon>
    </lineage>
</organism>
<evidence type="ECO:0000313" key="2">
    <source>
        <dbReference type="EMBL" id="JAW15864.1"/>
    </source>
</evidence>
<sequence>MSSQIGSIPAVFFSLANFISILIASTTSLRNCLIACIASCAIAILFTPGFPLRFFIGDSFTCCRSFISPPFFDL</sequence>
<accession>A0A224XX63</accession>